<dbReference type="EMBL" id="JBBNAE010000008">
    <property type="protein sequence ID" value="KAK9103347.1"/>
    <property type="molecule type" value="Genomic_DNA"/>
</dbReference>
<dbReference type="InterPro" id="IPR036396">
    <property type="entry name" value="Cyt_P450_sf"/>
</dbReference>
<evidence type="ECO:0000256" key="5">
    <source>
        <dbReference type="ARBA" id="ARBA00023002"/>
    </source>
</evidence>
<keyword evidence="3" id="KW-0349">Heme</keyword>
<evidence type="ECO:0000313" key="8">
    <source>
        <dbReference type="EMBL" id="KAK9103347.1"/>
    </source>
</evidence>
<proteinExistence type="inferred from homology"/>
<evidence type="ECO:0000256" key="3">
    <source>
        <dbReference type="ARBA" id="ARBA00022617"/>
    </source>
</evidence>
<keyword evidence="4" id="KW-0479">Metal-binding</keyword>
<comment type="cofactor">
    <cofactor evidence="1">
        <name>heme</name>
        <dbReference type="ChEBI" id="CHEBI:30413"/>
    </cofactor>
</comment>
<dbReference type="GO" id="GO:0016705">
    <property type="term" value="F:oxidoreductase activity, acting on paired donors, with incorporation or reduction of molecular oxygen"/>
    <property type="evidence" value="ECO:0007669"/>
    <property type="project" value="InterPro"/>
</dbReference>
<dbReference type="Proteomes" id="UP001417504">
    <property type="component" value="Unassembled WGS sequence"/>
</dbReference>
<comment type="similarity">
    <text evidence="2">Belongs to the cytochrome P450 family.</text>
</comment>
<keyword evidence="6" id="KW-0408">Iron</keyword>
<dbReference type="SUPFAM" id="SSF48264">
    <property type="entry name" value="Cytochrome P450"/>
    <property type="match status" value="1"/>
</dbReference>
<sequence>MRRHGNKSEGAENRGVLANDALRVQEGAREEKVRELVEFMRSKEGEAVTIRPVVFSTILNVLGNTVFSRDLYDLGGRGDVVGLELLICELLVIGATPDLADYYKFLMLDYKLDPL</sequence>
<accession>A0AAP0HZ53</accession>
<organism evidence="8 9">
    <name type="scientific">Stephania japonica</name>
    <dbReference type="NCBI Taxonomy" id="461633"/>
    <lineage>
        <taxon>Eukaryota</taxon>
        <taxon>Viridiplantae</taxon>
        <taxon>Streptophyta</taxon>
        <taxon>Embryophyta</taxon>
        <taxon>Tracheophyta</taxon>
        <taxon>Spermatophyta</taxon>
        <taxon>Magnoliopsida</taxon>
        <taxon>Ranunculales</taxon>
        <taxon>Menispermaceae</taxon>
        <taxon>Menispermoideae</taxon>
        <taxon>Cissampelideae</taxon>
        <taxon>Stephania</taxon>
    </lineage>
</organism>
<reference evidence="8 9" key="1">
    <citation type="submission" date="2024-01" db="EMBL/GenBank/DDBJ databases">
        <title>Genome assemblies of Stephania.</title>
        <authorList>
            <person name="Yang L."/>
        </authorList>
    </citation>
    <scope>NUCLEOTIDE SEQUENCE [LARGE SCALE GENOMIC DNA]</scope>
    <source>
        <strain evidence="8">QJT</strain>
        <tissue evidence="8">Leaf</tissue>
    </source>
</reference>
<keyword evidence="9" id="KW-1185">Reference proteome</keyword>
<evidence type="ECO:0000256" key="6">
    <source>
        <dbReference type="ARBA" id="ARBA00023004"/>
    </source>
</evidence>
<dbReference type="GO" id="GO:0004497">
    <property type="term" value="F:monooxygenase activity"/>
    <property type="evidence" value="ECO:0007669"/>
    <property type="project" value="UniProtKB-KW"/>
</dbReference>
<evidence type="ECO:0000256" key="4">
    <source>
        <dbReference type="ARBA" id="ARBA00022723"/>
    </source>
</evidence>
<protein>
    <submittedName>
        <fullName evidence="8">Uncharacterized protein</fullName>
    </submittedName>
</protein>
<evidence type="ECO:0000313" key="9">
    <source>
        <dbReference type="Proteomes" id="UP001417504"/>
    </source>
</evidence>
<keyword evidence="5" id="KW-0560">Oxidoreductase</keyword>
<evidence type="ECO:0000256" key="7">
    <source>
        <dbReference type="ARBA" id="ARBA00023033"/>
    </source>
</evidence>
<evidence type="ECO:0000256" key="1">
    <source>
        <dbReference type="ARBA" id="ARBA00001971"/>
    </source>
</evidence>
<gene>
    <name evidence="8" type="ORF">Sjap_020601</name>
</gene>
<evidence type="ECO:0000256" key="2">
    <source>
        <dbReference type="ARBA" id="ARBA00010617"/>
    </source>
</evidence>
<keyword evidence="7" id="KW-0503">Monooxygenase</keyword>
<name>A0AAP0HZ53_9MAGN</name>
<dbReference type="GO" id="GO:0020037">
    <property type="term" value="F:heme binding"/>
    <property type="evidence" value="ECO:0007669"/>
    <property type="project" value="InterPro"/>
</dbReference>
<dbReference type="GO" id="GO:0005506">
    <property type="term" value="F:iron ion binding"/>
    <property type="evidence" value="ECO:0007669"/>
    <property type="project" value="InterPro"/>
</dbReference>
<dbReference type="PANTHER" id="PTHR47950:SF49">
    <property type="entry name" value="CYTOCHROME P450"/>
    <property type="match status" value="1"/>
</dbReference>
<comment type="caution">
    <text evidence="8">The sequence shown here is derived from an EMBL/GenBank/DDBJ whole genome shotgun (WGS) entry which is preliminary data.</text>
</comment>
<dbReference type="AlphaFoldDB" id="A0AAP0HZ53"/>
<dbReference type="PANTHER" id="PTHR47950">
    <property type="entry name" value="CYTOCHROME P450, FAMILY 76, SUBFAMILY C, POLYPEPTIDE 5-RELATED"/>
    <property type="match status" value="1"/>
</dbReference>